<organism evidence="11 12">
    <name type="scientific">Ktedonobacter robiniae</name>
    <dbReference type="NCBI Taxonomy" id="2778365"/>
    <lineage>
        <taxon>Bacteria</taxon>
        <taxon>Bacillati</taxon>
        <taxon>Chloroflexota</taxon>
        <taxon>Ktedonobacteria</taxon>
        <taxon>Ktedonobacterales</taxon>
        <taxon>Ktedonobacteraceae</taxon>
        <taxon>Ktedonobacter</taxon>
    </lineage>
</organism>
<feature type="domain" description="Peptidase M4" evidence="8">
    <location>
        <begin position="72"/>
        <end position="188"/>
    </location>
</feature>
<dbReference type="Pfam" id="PF01447">
    <property type="entry name" value="Peptidase_M4"/>
    <property type="match status" value="1"/>
</dbReference>
<dbReference type="InterPro" id="IPR001570">
    <property type="entry name" value="Peptidase_M4_C_domain"/>
</dbReference>
<evidence type="ECO:0000256" key="4">
    <source>
        <dbReference type="ARBA" id="ARBA00022801"/>
    </source>
</evidence>
<evidence type="ECO:0000313" key="11">
    <source>
        <dbReference type="EMBL" id="GHO58010.1"/>
    </source>
</evidence>
<dbReference type="PANTHER" id="PTHR43579">
    <property type="match status" value="1"/>
</dbReference>
<dbReference type="Pfam" id="PF02868">
    <property type="entry name" value="Peptidase_M4_C"/>
    <property type="match status" value="1"/>
</dbReference>
<evidence type="ECO:0000256" key="1">
    <source>
        <dbReference type="ARBA" id="ARBA00009388"/>
    </source>
</evidence>
<comment type="cofactor">
    <cofactor evidence="7">
        <name>Zn(2+)</name>
        <dbReference type="ChEBI" id="CHEBI:29105"/>
    </cofactor>
</comment>
<reference evidence="11 12" key="1">
    <citation type="journal article" date="2021" name="Int. J. Syst. Evol. Microbiol.">
        <title>Reticulibacter mediterranei gen. nov., sp. nov., within the new family Reticulibacteraceae fam. nov., and Ktedonospora formicarum gen. nov., sp. nov., Ktedonobacter robiniae sp. nov., Dictyobacter formicarum sp. nov. and Dictyobacter arantiisoli sp. nov., belonging to the class Ktedonobacteria.</title>
        <authorList>
            <person name="Yabe S."/>
            <person name="Zheng Y."/>
            <person name="Wang C.M."/>
            <person name="Sakai Y."/>
            <person name="Abe K."/>
            <person name="Yokota A."/>
            <person name="Donadio S."/>
            <person name="Cavaletti L."/>
            <person name="Monciardini P."/>
        </authorList>
    </citation>
    <scope>NUCLEOTIDE SEQUENCE [LARGE SCALE GENOMIC DNA]</scope>
    <source>
        <strain evidence="11 12">SOSP1-30</strain>
    </source>
</reference>
<feature type="domain" description="Peptidase M4 C-terminal" evidence="9">
    <location>
        <begin position="192"/>
        <end position="361"/>
    </location>
</feature>
<name>A0ABQ3V075_9CHLR</name>
<keyword evidence="4 7" id="KW-0378">Hydrolase</keyword>
<evidence type="ECO:0000259" key="9">
    <source>
        <dbReference type="Pfam" id="PF02868"/>
    </source>
</evidence>
<dbReference type="Proteomes" id="UP000654345">
    <property type="component" value="Unassembled WGS sequence"/>
</dbReference>
<protein>
    <recommendedName>
        <fullName evidence="7">Neutral metalloproteinase</fullName>
        <ecNumber evidence="7">3.4.24.-</ecNumber>
    </recommendedName>
</protein>
<dbReference type="InterPro" id="IPR013856">
    <property type="entry name" value="Peptidase_M4_domain"/>
</dbReference>
<keyword evidence="12" id="KW-1185">Reference proteome</keyword>
<comment type="subcellular location">
    <subcellularLocation>
        <location evidence="7">Secreted</location>
    </subcellularLocation>
</comment>
<evidence type="ECO:0000256" key="7">
    <source>
        <dbReference type="RuleBase" id="RU366073"/>
    </source>
</evidence>
<comment type="function">
    <text evidence="7">Extracellular zinc metalloprotease.</text>
</comment>
<dbReference type="CDD" id="cd09597">
    <property type="entry name" value="M4_TLP"/>
    <property type="match status" value="1"/>
</dbReference>
<keyword evidence="6 7" id="KW-0482">Metalloprotease</keyword>
<proteinExistence type="inferred from homology"/>
<dbReference type="RefSeq" id="WP_201374288.1">
    <property type="nucleotide sequence ID" value="NZ_BNJG01000002.1"/>
</dbReference>
<dbReference type="PRINTS" id="PR00730">
    <property type="entry name" value="THERMOLYSIN"/>
</dbReference>
<keyword evidence="7" id="KW-0964">Secreted</keyword>
<evidence type="ECO:0000256" key="5">
    <source>
        <dbReference type="ARBA" id="ARBA00022833"/>
    </source>
</evidence>
<evidence type="ECO:0000256" key="3">
    <source>
        <dbReference type="ARBA" id="ARBA00022723"/>
    </source>
</evidence>
<evidence type="ECO:0000256" key="2">
    <source>
        <dbReference type="ARBA" id="ARBA00022670"/>
    </source>
</evidence>
<sequence>MKRSTRHSRYGIVPPYILSSIANHGTAEQRMRALKTLQHQQQQHIHPAPDTYEQAETHVKADKSDKEDHTILARQAKRTICDVQHTSRLPGKIVRKEGQDSNSDIAVNEAYGGLGWAFKLYKQKFNRNSIDNKGLALKASIHYNQDYDNAFWDDVGKCVVFGDGDGDYFNRFTIALEVIGHELTHGVTGNEANLDYNDQPGALNESISDVFGSLVKQFSLNQSSEEADWLIGKGLFTSKVQGEALRSMKAPGTAYDDPVLGKDPQPATMDDYVDTTDDNGGVHINSGIPNHAFYLVASTLGGYAWEKAGLIWYKTLTDPDLETSANFSDFAQLTIKQAKALYGARSPEKQAVRQAWEAVKVLGATTTHSHEGQAAD</sequence>
<evidence type="ECO:0000259" key="8">
    <source>
        <dbReference type="Pfam" id="PF01447"/>
    </source>
</evidence>
<keyword evidence="3" id="KW-0479">Metal-binding</keyword>
<gene>
    <name evidence="11" type="ORF">KSB_64850</name>
</gene>
<evidence type="ECO:0000259" key="10">
    <source>
        <dbReference type="Pfam" id="PF16485"/>
    </source>
</evidence>
<keyword evidence="5 7" id="KW-0862">Zinc</keyword>
<keyword evidence="2 7" id="KW-0645">Protease</keyword>
<accession>A0ABQ3V075</accession>
<feature type="domain" description="Protealysin N-terminal propeptide" evidence="10">
    <location>
        <begin position="11"/>
        <end position="42"/>
    </location>
</feature>
<evidence type="ECO:0000256" key="6">
    <source>
        <dbReference type="ARBA" id="ARBA00023049"/>
    </source>
</evidence>
<dbReference type="Gene3D" id="3.10.170.10">
    <property type="match status" value="1"/>
</dbReference>
<dbReference type="EMBL" id="BNJG01000002">
    <property type="protein sequence ID" value="GHO58010.1"/>
    <property type="molecule type" value="Genomic_DNA"/>
</dbReference>
<dbReference type="GO" id="GO:0008237">
    <property type="term" value="F:metallopeptidase activity"/>
    <property type="evidence" value="ECO:0007669"/>
    <property type="project" value="UniProtKB-KW"/>
</dbReference>
<comment type="caution">
    <text evidence="11">The sequence shown here is derived from an EMBL/GenBank/DDBJ whole genome shotgun (WGS) entry which is preliminary data.</text>
</comment>
<dbReference type="Gene3D" id="1.10.390.10">
    <property type="entry name" value="Neutral Protease Domain 2"/>
    <property type="match status" value="1"/>
</dbReference>
<dbReference type="InterPro" id="IPR023612">
    <property type="entry name" value="Peptidase_M4"/>
</dbReference>
<dbReference type="InterPro" id="IPR032475">
    <property type="entry name" value="Protealysin_N_PP"/>
</dbReference>
<dbReference type="SUPFAM" id="SSF55486">
    <property type="entry name" value="Metalloproteases ('zincins'), catalytic domain"/>
    <property type="match status" value="1"/>
</dbReference>
<dbReference type="InterPro" id="IPR027268">
    <property type="entry name" value="Peptidase_M4/M1_CTD_sf"/>
</dbReference>
<evidence type="ECO:0000313" key="12">
    <source>
        <dbReference type="Proteomes" id="UP000654345"/>
    </source>
</evidence>
<dbReference type="InterPro" id="IPR052759">
    <property type="entry name" value="Metalloprotease_M4"/>
</dbReference>
<dbReference type="PANTHER" id="PTHR43579:SF1">
    <property type="entry name" value="NEUTRAL METALLOPROTEINASE"/>
    <property type="match status" value="1"/>
</dbReference>
<dbReference type="EC" id="3.4.24.-" evidence="7"/>
<dbReference type="Pfam" id="PF16485">
    <property type="entry name" value="PLN_propep"/>
    <property type="match status" value="1"/>
</dbReference>
<comment type="similarity">
    <text evidence="1 7">Belongs to the peptidase M4 family.</text>
</comment>